<keyword evidence="2" id="KW-1185">Reference proteome</keyword>
<dbReference type="Gene3D" id="3.90.1140.10">
    <property type="entry name" value="Cyclic phosphodiesterase"/>
    <property type="match status" value="1"/>
</dbReference>
<dbReference type="Proteomes" id="UP000027821">
    <property type="component" value="Unassembled WGS sequence"/>
</dbReference>
<protein>
    <submittedName>
        <fullName evidence="1">2'-5' RNA ligase</fullName>
    </submittedName>
</protein>
<dbReference type="OrthoDB" id="1951600at2"/>
<dbReference type="InterPro" id="IPR009097">
    <property type="entry name" value="Cyclic_Pdiesterase"/>
</dbReference>
<gene>
    <name evidence="1" type="ORF">EL17_12120</name>
</gene>
<dbReference type="AlphaFoldDB" id="A0A074KXI3"/>
<dbReference type="GO" id="GO:0016874">
    <property type="term" value="F:ligase activity"/>
    <property type="evidence" value="ECO:0007669"/>
    <property type="project" value="UniProtKB-KW"/>
</dbReference>
<dbReference type="Pfam" id="PF13563">
    <property type="entry name" value="2_5_RNA_ligase2"/>
    <property type="match status" value="1"/>
</dbReference>
<accession>A0A074KXI3</accession>
<dbReference type="eggNOG" id="COG1514">
    <property type="taxonomic scope" value="Bacteria"/>
</dbReference>
<dbReference type="InterPro" id="IPR050580">
    <property type="entry name" value="2H_phosphoesterase_YjcG-like"/>
</dbReference>
<sequence>MAKQIGKYFLAIVPKGDIQEQATRMKLELKENFNIKYALKSPSHVTLKMPFRWNEAKEEKLIDKLQIFFGDKEGFKLTFKGIGRFGRRVIYIRVEEQAQLIKMQSDLSTYCRHELKLVEELSDKAYHPHMTVGFKDLKDQHFDGCMKLLKDRGFFEVMDVQEVALLKKEGFSWTVVHMFGVNGEYSKN</sequence>
<name>A0A074KXI3_9BACT</name>
<reference evidence="1 2" key="1">
    <citation type="submission" date="2014-04" db="EMBL/GenBank/DDBJ databases">
        <title>Characterization and application of a salt tolerant electro-active bacterium.</title>
        <authorList>
            <person name="Yang L."/>
            <person name="Wei S."/>
            <person name="Tay Q.X.M."/>
        </authorList>
    </citation>
    <scope>NUCLEOTIDE SEQUENCE [LARGE SCALE GENOMIC DNA]</scope>
    <source>
        <strain evidence="1 2">LY1</strain>
    </source>
</reference>
<evidence type="ECO:0000313" key="2">
    <source>
        <dbReference type="Proteomes" id="UP000027821"/>
    </source>
</evidence>
<dbReference type="RefSeq" id="WP_035074566.1">
    <property type="nucleotide sequence ID" value="NZ_JMIH01000021.1"/>
</dbReference>
<dbReference type="PANTHER" id="PTHR40037:SF1">
    <property type="entry name" value="PHOSPHOESTERASE SAOUHSC_00951-RELATED"/>
    <property type="match status" value="1"/>
</dbReference>
<evidence type="ECO:0000313" key="1">
    <source>
        <dbReference type="EMBL" id="KEO73639.1"/>
    </source>
</evidence>
<dbReference type="PANTHER" id="PTHR40037">
    <property type="entry name" value="PHOSPHOESTERASE YJCG-RELATED"/>
    <property type="match status" value="1"/>
</dbReference>
<dbReference type="STRING" id="1048983.EL17_12120"/>
<keyword evidence="1" id="KW-0436">Ligase</keyword>
<organism evidence="1 2">
    <name type="scientific">Anditalea andensis</name>
    <dbReference type="NCBI Taxonomy" id="1048983"/>
    <lineage>
        <taxon>Bacteria</taxon>
        <taxon>Pseudomonadati</taxon>
        <taxon>Bacteroidota</taxon>
        <taxon>Cytophagia</taxon>
        <taxon>Cytophagales</taxon>
        <taxon>Cytophagaceae</taxon>
        <taxon>Anditalea</taxon>
    </lineage>
</organism>
<dbReference type="SUPFAM" id="SSF55144">
    <property type="entry name" value="LigT-like"/>
    <property type="match status" value="1"/>
</dbReference>
<dbReference type="EMBL" id="JMIH01000021">
    <property type="protein sequence ID" value="KEO73639.1"/>
    <property type="molecule type" value="Genomic_DNA"/>
</dbReference>
<proteinExistence type="predicted"/>
<comment type="caution">
    <text evidence="1">The sequence shown here is derived from an EMBL/GenBank/DDBJ whole genome shotgun (WGS) entry which is preliminary data.</text>
</comment>